<evidence type="ECO:0000256" key="2">
    <source>
        <dbReference type="ARBA" id="ARBA00008335"/>
    </source>
</evidence>
<dbReference type="GeneID" id="63728619"/>
<evidence type="ECO:0000256" key="5">
    <source>
        <dbReference type="ARBA" id="ARBA00022989"/>
    </source>
</evidence>
<feature type="transmembrane region" description="Helical" evidence="8">
    <location>
        <begin position="210"/>
        <end position="232"/>
    </location>
</feature>
<feature type="transmembrane region" description="Helical" evidence="8">
    <location>
        <begin position="122"/>
        <end position="142"/>
    </location>
</feature>
<keyword evidence="11" id="KW-1185">Reference proteome</keyword>
<evidence type="ECO:0000256" key="7">
    <source>
        <dbReference type="SAM" id="MobiDB-lite"/>
    </source>
</evidence>
<dbReference type="InterPro" id="IPR011701">
    <property type="entry name" value="MFS"/>
</dbReference>
<feature type="transmembrane region" description="Helical" evidence="8">
    <location>
        <begin position="95"/>
        <end position="116"/>
    </location>
</feature>
<comment type="subcellular location">
    <subcellularLocation>
        <location evidence="1">Cell membrane</location>
        <topology evidence="1">Multi-pass membrane protein</topology>
    </subcellularLocation>
</comment>
<keyword evidence="4 8" id="KW-0812">Transmembrane</keyword>
<evidence type="ECO:0000256" key="8">
    <source>
        <dbReference type="SAM" id="Phobius"/>
    </source>
</evidence>
<dbReference type="GO" id="GO:0005886">
    <property type="term" value="C:plasma membrane"/>
    <property type="evidence" value="ECO:0007669"/>
    <property type="project" value="UniProtKB-SubCell"/>
</dbReference>
<dbReference type="Pfam" id="PF07690">
    <property type="entry name" value="MFS_1"/>
    <property type="match status" value="1"/>
</dbReference>
<organism evidence="10 11">
    <name type="scientific">Aspergillus versicolor CBS 583.65</name>
    <dbReference type="NCBI Taxonomy" id="1036611"/>
    <lineage>
        <taxon>Eukaryota</taxon>
        <taxon>Fungi</taxon>
        <taxon>Dikarya</taxon>
        <taxon>Ascomycota</taxon>
        <taxon>Pezizomycotina</taxon>
        <taxon>Eurotiomycetes</taxon>
        <taxon>Eurotiomycetidae</taxon>
        <taxon>Eurotiales</taxon>
        <taxon>Aspergillaceae</taxon>
        <taxon>Aspergillus</taxon>
        <taxon>Aspergillus subgen. Nidulantes</taxon>
    </lineage>
</organism>
<evidence type="ECO:0000259" key="9">
    <source>
        <dbReference type="PROSITE" id="PS50850"/>
    </source>
</evidence>
<dbReference type="SUPFAM" id="SSF103473">
    <property type="entry name" value="MFS general substrate transporter"/>
    <property type="match status" value="1"/>
</dbReference>
<evidence type="ECO:0000256" key="6">
    <source>
        <dbReference type="ARBA" id="ARBA00023136"/>
    </source>
</evidence>
<keyword evidence="3" id="KW-1003">Cell membrane</keyword>
<dbReference type="VEuPathDB" id="FungiDB:ASPVEDRAFT_44671"/>
<reference evidence="11" key="1">
    <citation type="journal article" date="2017" name="Genome Biol.">
        <title>Comparative genomics reveals high biological diversity and specific adaptations in the industrially and medically important fungal genus Aspergillus.</title>
        <authorList>
            <person name="de Vries R.P."/>
            <person name="Riley R."/>
            <person name="Wiebenga A."/>
            <person name="Aguilar-Osorio G."/>
            <person name="Amillis S."/>
            <person name="Uchima C.A."/>
            <person name="Anderluh G."/>
            <person name="Asadollahi M."/>
            <person name="Askin M."/>
            <person name="Barry K."/>
            <person name="Battaglia E."/>
            <person name="Bayram O."/>
            <person name="Benocci T."/>
            <person name="Braus-Stromeyer S.A."/>
            <person name="Caldana C."/>
            <person name="Canovas D."/>
            <person name="Cerqueira G.C."/>
            <person name="Chen F."/>
            <person name="Chen W."/>
            <person name="Choi C."/>
            <person name="Clum A."/>
            <person name="Dos Santos R.A."/>
            <person name="Damasio A.R."/>
            <person name="Diallinas G."/>
            <person name="Emri T."/>
            <person name="Fekete E."/>
            <person name="Flipphi M."/>
            <person name="Freyberg S."/>
            <person name="Gallo A."/>
            <person name="Gournas C."/>
            <person name="Habgood R."/>
            <person name="Hainaut M."/>
            <person name="Harispe M.L."/>
            <person name="Henrissat B."/>
            <person name="Hilden K.S."/>
            <person name="Hope R."/>
            <person name="Hossain A."/>
            <person name="Karabika E."/>
            <person name="Karaffa L."/>
            <person name="Karanyi Z."/>
            <person name="Krasevec N."/>
            <person name="Kuo A."/>
            <person name="Kusch H."/>
            <person name="LaButti K."/>
            <person name="Lagendijk E.L."/>
            <person name="Lapidus A."/>
            <person name="Levasseur A."/>
            <person name="Lindquist E."/>
            <person name="Lipzen A."/>
            <person name="Logrieco A.F."/>
            <person name="MacCabe A."/>
            <person name="Maekelae M.R."/>
            <person name="Malavazi I."/>
            <person name="Melin P."/>
            <person name="Meyer V."/>
            <person name="Mielnichuk N."/>
            <person name="Miskei M."/>
            <person name="Molnar A.P."/>
            <person name="Mule G."/>
            <person name="Ngan C.Y."/>
            <person name="Orejas M."/>
            <person name="Orosz E."/>
            <person name="Ouedraogo J.P."/>
            <person name="Overkamp K.M."/>
            <person name="Park H.-S."/>
            <person name="Perrone G."/>
            <person name="Piumi F."/>
            <person name="Punt P.J."/>
            <person name="Ram A.F."/>
            <person name="Ramon A."/>
            <person name="Rauscher S."/>
            <person name="Record E."/>
            <person name="Riano-Pachon D.M."/>
            <person name="Robert V."/>
            <person name="Roehrig J."/>
            <person name="Ruller R."/>
            <person name="Salamov A."/>
            <person name="Salih N.S."/>
            <person name="Samson R.A."/>
            <person name="Sandor E."/>
            <person name="Sanguinetti M."/>
            <person name="Schuetze T."/>
            <person name="Sepcic K."/>
            <person name="Shelest E."/>
            <person name="Sherlock G."/>
            <person name="Sophianopoulou V."/>
            <person name="Squina F.M."/>
            <person name="Sun H."/>
            <person name="Susca A."/>
            <person name="Todd R.B."/>
            <person name="Tsang A."/>
            <person name="Unkles S.E."/>
            <person name="van de Wiele N."/>
            <person name="van Rossen-Uffink D."/>
            <person name="Oliveira J.V."/>
            <person name="Vesth T.C."/>
            <person name="Visser J."/>
            <person name="Yu J.-H."/>
            <person name="Zhou M."/>
            <person name="Andersen M.R."/>
            <person name="Archer D.B."/>
            <person name="Baker S.E."/>
            <person name="Benoit I."/>
            <person name="Brakhage A.A."/>
            <person name="Braus G.H."/>
            <person name="Fischer R."/>
            <person name="Frisvad J.C."/>
            <person name="Goldman G.H."/>
            <person name="Houbraken J."/>
            <person name="Oakley B."/>
            <person name="Pocsi I."/>
            <person name="Scazzocchio C."/>
            <person name="Seiboth B."/>
            <person name="vanKuyk P.A."/>
            <person name="Wortman J."/>
            <person name="Dyer P.S."/>
            <person name="Grigoriev I.V."/>
        </authorList>
    </citation>
    <scope>NUCLEOTIDE SEQUENCE [LARGE SCALE GENOMIC DNA]</scope>
    <source>
        <strain evidence="11">CBS 583.65</strain>
    </source>
</reference>
<evidence type="ECO:0000256" key="3">
    <source>
        <dbReference type="ARBA" id="ARBA00022475"/>
    </source>
</evidence>
<dbReference type="FunFam" id="1.20.1250.20:FF:000011">
    <property type="entry name" value="MFS multidrug transporter, putative"/>
    <property type="match status" value="1"/>
</dbReference>
<dbReference type="PROSITE" id="PS50850">
    <property type="entry name" value="MFS"/>
    <property type="match status" value="1"/>
</dbReference>
<feature type="transmembrane region" description="Helical" evidence="8">
    <location>
        <begin position="281"/>
        <end position="306"/>
    </location>
</feature>
<dbReference type="PANTHER" id="PTHR23502">
    <property type="entry name" value="MAJOR FACILITATOR SUPERFAMILY"/>
    <property type="match status" value="1"/>
</dbReference>
<feature type="compositionally biased region" description="Basic and acidic residues" evidence="7">
    <location>
        <begin position="1"/>
        <end position="34"/>
    </location>
</feature>
<feature type="transmembrane region" description="Helical" evidence="8">
    <location>
        <begin position="58"/>
        <end position="83"/>
    </location>
</feature>
<feature type="domain" description="Major facilitator superfamily (MFS) profile" evidence="9">
    <location>
        <begin position="55"/>
        <end position="486"/>
    </location>
</feature>
<feature type="transmembrane region" description="Helical" evidence="8">
    <location>
        <begin position="457"/>
        <end position="477"/>
    </location>
</feature>
<dbReference type="OrthoDB" id="5296287at2759"/>
<feature type="transmembrane region" description="Helical" evidence="8">
    <location>
        <begin position="423"/>
        <end position="445"/>
    </location>
</feature>
<keyword evidence="5 8" id="KW-1133">Transmembrane helix</keyword>
<dbReference type="Gene3D" id="1.20.1250.20">
    <property type="entry name" value="MFS general substrate transporter like domains"/>
    <property type="match status" value="1"/>
</dbReference>
<protein>
    <recommendedName>
        <fullName evidence="9">Major facilitator superfamily (MFS) profile domain-containing protein</fullName>
    </recommendedName>
</protein>
<evidence type="ECO:0000313" key="10">
    <source>
        <dbReference type="EMBL" id="OJJ05145.1"/>
    </source>
</evidence>
<dbReference type="PANTHER" id="PTHR23502:SF135">
    <property type="entry name" value="MAJOR FACILITATOR SUPERFAMILY (MFS) PROFILE DOMAIN-CONTAINING PROTEIN-RELATED"/>
    <property type="match status" value="1"/>
</dbReference>
<dbReference type="InterPro" id="IPR036259">
    <property type="entry name" value="MFS_trans_sf"/>
</dbReference>
<feature type="transmembrane region" description="Helical" evidence="8">
    <location>
        <begin position="185"/>
        <end position="204"/>
    </location>
</feature>
<dbReference type="InterPro" id="IPR020846">
    <property type="entry name" value="MFS_dom"/>
</dbReference>
<evidence type="ECO:0000256" key="4">
    <source>
        <dbReference type="ARBA" id="ARBA00022692"/>
    </source>
</evidence>
<dbReference type="Proteomes" id="UP000184073">
    <property type="component" value="Unassembled WGS sequence"/>
</dbReference>
<feature type="transmembrane region" description="Helical" evidence="8">
    <location>
        <begin position="390"/>
        <end position="416"/>
    </location>
</feature>
<feature type="transmembrane region" description="Helical" evidence="8">
    <location>
        <begin position="326"/>
        <end position="345"/>
    </location>
</feature>
<dbReference type="AlphaFoldDB" id="A0A1L9PUN5"/>
<comment type="similarity">
    <text evidence="2">Belongs to the major facilitator superfamily.</text>
</comment>
<feature type="region of interest" description="Disordered" evidence="7">
    <location>
        <begin position="1"/>
        <end position="48"/>
    </location>
</feature>
<gene>
    <name evidence="10" type="ORF">ASPVEDRAFT_44671</name>
</gene>
<dbReference type="RefSeq" id="XP_040670907.1">
    <property type="nucleotide sequence ID" value="XM_040813108.1"/>
</dbReference>
<evidence type="ECO:0000256" key="1">
    <source>
        <dbReference type="ARBA" id="ARBA00004651"/>
    </source>
</evidence>
<dbReference type="STRING" id="1036611.A0A1L9PUN5"/>
<dbReference type="CDD" id="cd17323">
    <property type="entry name" value="MFS_Tpo1_MDR_like"/>
    <property type="match status" value="1"/>
</dbReference>
<proteinExistence type="inferred from homology"/>
<sequence length="491" mass="53292">MADLESAHEKPVISDDGRSEPDRTAIEQETKDNVVDWDGPDDPQNPRNWPAWRRLTQVGLASAFLLTANLAATMFAPGAAALAQEFHITSSTVSSLTVSIYLCGFALGPMFIAPLSELYGRLVVYHTCNVIYIGFVVGCALGKNTGMFLVFRFLAGCAASGPLTVGGGTVADVVPPAQRGRAMSVFFMGPLLGPVLGPIVGGFVSESIGWRWTFWIIVILAGVFFIMSIFLLHETNAAVLLEWKAARLRKETGNTALVSKMDRGLAPRELFIRAITRPTKLLLLSPIVLLLSLLCAFVFGLLFLLFTTFPSVFEEQYHFSAGISGLAYLGVGIGMAVSLVVFATVSDRMHKALGDSPKPEGRLKPMMWVMPTVPVGIFWYGWAAEKQTHWIVPILGTLFFGFGFLWVAMPIQLYLLDAFGPEAAASALAANVVLRLLCAAFIPLAGPSLYADLGLGWGNSVLGFIGVAFLPVPYFFYAYGGWLRERFAVEL</sequence>
<keyword evidence="6 8" id="KW-0472">Membrane</keyword>
<feature type="transmembrane region" description="Helical" evidence="8">
    <location>
        <begin position="366"/>
        <end position="384"/>
    </location>
</feature>
<dbReference type="GO" id="GO:0022857">
    <property type="term" value="F:transmembrane transporter activity"/>
    <property type="evidence" value="ECO:0007669"/>
    <property type="project" value="InterPro"/>
</dbReference>
<evidence type="ECO:0000313" key="11">
    <source>
        <dbReference type="Proteomes" id="UP000184073"/>
    </source>
</evidence>
<accession>A0A1L9PUN5</accession>
<name>A0A1L9PUN5_ASPVE</name>
<dbReference type="EMBL" id="KV878132">
    <property type="protein sequence ID" value="OJJ05145.1"/>
    <property type="molecule type" value="Genomic_DNA"/>
</dbReference>